<feature type="transmembrane region" description="Helical" evidence="2">
    <location>
        <begin position="207"/>
        <end position="231"/>
    </location>
</feature>
<dbReference type="EMBL" id="CACRSK010000003">
    <property type="protein sequence ID" value="VYS94541.1"/>
    <property type="molecule type" value="Genomic_DNA"/>
</dbReference>
<dbReference type="RefSeq" id="WP_269485977.1">
    <property type="nucleotide sequence ID" value="NZ_CACRSK010000003.1"/>
</dbReference>
<dbReference type="AlphaFoldDB" id="A0A6N2SQU2"/>
<protein>
    <submittedName>
        <fullName evidence="3">Uncharacterized protein</fullName>
    </submittedName>
</protein>
<feature type="transmembrane region" description="Helical" evidence="2">
    <location>
        <begin position="180"/>
        <end position="201"/>
    </location>
</feature>
<feature type="transmembrane region" description="Helical" evidence="2">
    <location>
        <begin position="86"/>
        <end position="104"/>
    </location>
</feature>
<reference evidence="3" key="1">
    <citation type="submission" date="2019-11" db="EMBL/GenBank/DDBJ databases">
        <authorList>
            <person name="Feng L."/>
        </authorList>
    </citation>
    <scope>NUCLEOTIDE SEQUENCE</scope>
    <source>
        <strain evidence="3">CUreolyticusLFYP111</strain>
    </source>
</reference>
<organism evidence="3">
    <name type="scientific">Campylobacter ureolyticus</name>
    <dbReference type="NCBI Taxonomy" id="827"/>
    <lineage>
        <taxon>Bacteria</taxon>
        <taxon>Pseudomonadati</taxon>
        <taxon>Campylobacterota</taxon>
        <taxon>Epsilonproteobacteria</taxon>
        <taxon>Campylobacterales</taxon>
        <taxon>Campylobacteraceae</taxon>
        <taxon>Campylobacter</taxon>
    </lineage>
</organism>
<evidence type="ECO:0000313" key="3">
    <source>
        <dbReference type="EMBL" id="VYS94541.1"/>
    </source>
</evidence>
<proteinExistence type="predicted"/>
<keyword evidence="2" id="KW-1133">Transmembrane helix</keyword>
<gene>
    <name evidence="3" type="ORF">CULFYP111_00967</name>
</gene>
<keyword evidence="2" id="KW-0812">Transmembrane</keyword>
<accession>A0A6N2SQU2</accession>
<evidence type="ECO:0000256" key="2">
    <source>
        <dbReference type="SAM" id="Phobius"/>
    </source>
</evidence>
<keyword evidence="2" id="KW-0472">Membrane</keyword>
<name>A0A6N2SQU2_9BACT</name>
<sequence length="306" mass="36365">MSDDKREKLREYLRNNRPKNRANLGNSSNNKENSNKNLEDDLNSDNLNLNNNSNIDNSQISNNKINSNKRDYDKDPLILKDYTEHMSMHLGLCLIVAFFIFLNFSSFFEEYDYGNINLIFLFVNMLLFIVFLFIDIYLFISFNSVNRIVVLYNSYAIFYKENKIKKEFFLKGKNIGVNSFFHMVKSINFFIIPVLIVLVILESMEKGFLFGFCSLFIFIVSFITIICYDFLFRKIIYKNINGNLNGFYDNWLKLHIEIGWERMSDLVTRRGISLFFFNEKDYKDLKEYIQIVFDKNLDKDIKSIAE</sequence>
<feature type="compositionally biased region" description="Basic and acidic residues" evidence="1">
    <location>
        <begin position="1"/>
        <end position="14"/>
    </location>
</feature>
<feature type="transmembrane region" description="Helical" evidence="2">
    <location>
        <begin position="116"/>
        <end position="134"/>
    </location>
</feature>
<evidence type="ECO:0000256" key="1">
    <source>
        <dbReference type="SAM" id="MobiDB-lite"/>
    </source>
</evidence>
<feature type="region of interest" description="Disordered" evidence="1">
    <location>
        <begin position="1"/>
        <end position="43"/>
    </location>
</feature>
<feature type="compositionally biased region" description="Low complexity" evidence="1">
    <location>
        <begin position="23"/>
        <end position="32"/>
    </location>
</feature>